<evidence type="ECO:0000313" key="4">
    <source>
        <dbReference type="Proteomes" id="UP000199076"/>
    </source>
</evidence>
<feature type="transmembrane region" description="Helical" evidence="2">
    <location>
        <begin position="77"/>
        <end position="96"/>
    </location>
</feature>
<feature type="region of interest" description="Disordered" evidence="1">
    <location>
        <begin position="40"/>
        <end position="70"/>
    </location>
</feature>
<dbReference type="Proteomes" id="UP000199076">
    <property type="component" value="Unassembled WGS sequence"/>
</dbReference>
<keyword evidence="2" id="KW-0472">Membrane</keyword>
<keyword evidence="2" id="KW-0812">Transmembrane</keyword>
<accession>A0A1G7QP48</accession>
<proteinExistence type="predicted"/>
<name>A0A1G7QP48_9EURY</name>
<keyword evidence="4" id="KW-1185">Reference proteome</keyword>
<dbReference type="AlphaFoldDB" id="A0A1G7QP48"/>
<feature type="compositionally biased region" description="Low complexity" evidence="1">
    <location>
        <begin position="40"/>
        <end position="59"/>
    </location>
</feature>
<evidence type="ECO:0000313" key="3">
    <source>
        <dbReference type="EMBL" id="SDG00317.1"/>
    </source>
</evidence>
<dbReference type="RefSeq" id="WP_092694034.1">
    <property type="nucleotide sequence ID" value="NZ_FNBK01000013.1"/>
</dbReference>
<evidence type="ECO:0000256" key="1">
    <source>
        <dbReference type="SAM" id="MobiDB-lite"/>
    </source>
</evidence>
<protein>
    <submittedName>
        <fullName evidence="3">Uncharacterized protein</fullName>
    </submittedName>
</protein>
<reference evidence="4" key="1">
    <citation type="submission" date="2016-10" db="EMBL/GenBank/DDBJ databases">
        <authorList>
            <person name="Varghese N."/>
            <person name="Submissions S."/>
        </authorList>
    </citation>
    <scope>NUCLEOTIDE SEQUENCE [LARGE SCALE GENOMIC DNA]</scope>
    <source>
        <strain evidence="4">IBRC-M 10760</strain>
    </source>
</reference>
<organism evidence="3 4">
    <name type="scientific">Halorientalis regularis</name>
    <dbReference type="NCBI Taxonomy" id="660518"/>
    <lineage>
        <taxon>Archaea</taxon>
        <taxon>Methanobacteriati</taxon>
        <taxon>Methanobacteriota</taxon>
        <taxon>Stenosarchaea group</taxon>
        <taxon>Halobacteria</taxon>
        <taxon>Halobacteriales</taxon>
        <taxon>Haloarculaceae</taxon>
        <taxon>Halorientalis</taxon>
    </lineage>
</organism>
<keyword evidence="2" id="KW-1133">Transmembrane helix</keyword>
<sequence length="100" mass="9638">MGQTRDDGTVYSVIDRAARLALALAVLGTLFVSGAAAADNATTPAPATPAPAADDPGATEPVDASAGMEIPSATGPVAGAGIAAGIAIGVGLFSRFGREE</sequence>
<gene>
    <name evidence="3" type="ORF">SAMN05216218_11337</name>
</gene>
<dbReference type="EMBL" id="FNBK01000013">
    <property type="protein sequence ID" value="SDG00317.1"/>
    <property type="molecule type" value="Genomic_DNA"/>
</dbReference>
<evidence type="ECO:0000256" key="2">
    <source>
        <dbReference type="SAM" id="Phobius"/>
    </source>
</evidence>